<evidence type="ECO:0000256" key="2">
    <source>
        <dbReference type="ARBA" id="ARBA00022737"/>
    </source>
</evidence>
<reference evidence="4" key="1">
    <citation type="submission" date="2020-11" db="EMBL/GenBank/DDBJ databases">
        <authorList>
            <person name="Tran Van P."/>
        </authorList>
    </citation>
    <scope>NUCLEOTIDE SEQUENCE</scope>
</reference>
<proteinExistence type="predicted"/>
<feature type="repeat" description="LDL-receptor class B" evidence="3">
    <location>
        <begin position="63"/>
        <end position="106"/>
    </location>
</feature>
<keyword evidence="1" id="KW-0245">EGF-like domain</keyword>
<dbReference type="SUPFAM" id="SSF63825">
    <property type="entry name" value="YWTD domain"/>
    <property type="match status" value="1"/>
</dbReference>
<dbReference type="PROSITE" id="PS51120">
    <property type="entry name" value="LDLRB"/>
    <property type="match status" value="2"/>
</dbReference>
<dbReference type="EMBL" id="OC332359">
    <property type="protein sequence ID" value="CAD7417781.1"/>
    <property type="molecule type" value="Genomic_DNA"/>
</dbReference>
<dbReference type="PANTHER" id="PTHR46513">
    <property type="entry name" value="VITELLOGENIN RECEPTOR-LIKE PROTEIN-RELATED-RELATED"/>
    <property type="match status" value="1"/>
</dbReference>
<dbReference type="AlphaFoldDB" id="A0A7R9DQJ9"/>
<gene>
    <name evidence="4" type="ORF">TCEB3V08_LOCUS13053</name>
</gene>
<name>A0A7R9DQJ9_TIMCR</name>
<evidence type="ECO:0000256" key="3">
    <source>
        <dbReference type="PROSITE-ProRule" id="PRU00461"/>
    </source>
</evidence>
<dbReference type="InterPro" id="IPR000033">
    <property type="entry name" value="LDLR_classB_rpt"/>
</dbReference>
<dbReference type="PANTHER" id="PTHR46513:SF41">
    <property type="entry name" value="LOW-DENSITY LIPOPROTEIN RECEPTOR-RELATED PROTEIN"/>
    <property type="match status" value="1"/>
</dbReference>
<evidence type="ECO:0000313" key="4">
    <source>
        <dbReference type="EMBL" id="CAD7417781.1"/>
    </source>
</evidence>
<dbReference type="InterPro" id="IPR011042">
    <property type="entry name" value="6-blade_b-propeller_TolB-like"/>
</dbReference>
<accession>A0A7R9DQJ9</accession>
<evidence type="ECO:0000256" key="1">
    <source>
        <dbReference type="ARBA" id="ARBA00022536"/>
    </source>
</evidence>
<organism evidence="4">
    <name type="scientific">Timema cristinae</name>
    <name type="common">Walking stick</name>
    <dbReference type="NCBI Taxonomy" id="61476"/>
    <lineage>
        <taxon>Eukaryota</taxon>
        <taxon>Metazoa</taxon>
        <taxon>Ecdysozoa</taxon>
        <taxon>Arthropoda</taxon>
        <taxon>Hexapoda</taxon>
        <taxon>Insecta</taxon>
        <taxon>Pterygota</taxon>
        <taxon>Neoptera</taxon>
        <taxon>Polyneoptera</taxon>
        <taxon>Phasmatodea</taxon>
        <taxon>Timematodea</taxon>
        <taxon>Timematoidea</taxon>
        <taxon>Timematidae</taxon>
        <taxon>Timema</taxon>
    </lineage>
</organism>
<dbReference type="Gene3D" id="2.120.10.30">
    <property type="entry name" value="TolB, C-terminal domain"/>
    <property type="match status" value="1"/>
</dbReference>
<protein>
    <submittedName>
        <fullName evidence="4">Uncharacterized protein</fullName>
    </submittedName>
</protein>
<dbReference type="Pfam" id="PF00058">
    <property type="entry name" value="Ldl_recept_b"/>
    <property type="match status" value="2"/>
</dbReference>
<keyword evidence="2" id="KW-0677">Repeat</keyword>
<sequence>MIPITDLTRPTSLDYHVETQDIYYSDVQRYVIERQRIDGSRREVVIDQGINNCEGVAIDWMGHNIYWTDEGLSSVSVARLNDVKIRKMFVYENTVHPRAIVLDPKKG</sequence>
<dbReference type="SMART" id="SM00135">
    <property type="entry name" value="LY"/>
    <property type="match status" value="2"/>
</dbReference>
<feature type="repeat" description="LDL-receptor class B" evidence="3">
    <location>
        <begin position="20"/>
        <end position="62"/>
    </location>
</feature>
<dbReference type="InterPro" id="IPR050778">
    <property type="entry name" value="Cueball_EGF_LRP_Nidogen"/>
</dbReference>